<dbReference type="InterPro" id="IPR052528">
    <property type="entry name" value="Sugar_transport-like"/>
</dbReference>
<name>A0ABT7SZT9_9ALTE</name>
<feature type="transmembrane region" description="Helical" evidence="4">
    <location>
        <begin position="281"/>
        <end position="299"/>
    </location>
</feature>
<dbReference type="Proteomes" id="UP001234343">
    <property type="component" value="Unassembled WGS sequence"/>
</dbReference>
<evidence type="ECO:0000256" key="2">
    <source>
        <dbReference type="ARBA" id="ARBA00022989"/>
    </source>
</evidence>
<feature type="transmembrane region" description="Helical" evidence="4">
    <location>
        <begin position="252"/>
        <end position="274"/>
    </location>
</feature>
<dbReference type="RefSeq" id="WP_289365414.1">
    <property type="nucleotide sequence ID" value="NZ_JAUCBP010000007.1"/>
</dbReference>
<protein>
    <submittedName>
        <fullName evidence="5">MFS transporter</fullName>
    </submittedName>
</protein>
<feature type="transmembrane region" description="Helical" evidence="4">
    <location>
        <begin position="75"/>
        <end position="95"/>
    </location>
</feature>
<dbReference type="Gene3D" id="1.20.1250.20">
    <property type="entry name" value="MFS general substrate transporter like domains"/>
    <property type="match status" value="1"/>
</dbReference>
<reference evidence="5 6" key="1">
    <citation type="submission" date="2023-06" db="EMBL/GenBank/DDBJ databases">
        <title>Alteromonas sp. ASW11-36 isolated from intertidal sand.</title>
        <authorList>
            <person name="Li Y."/>
        </authorList>
    </citation>
    <scope>NUCLEOTIDE SEQUENCE [LARGE SCALE GENOMIC DNA]</scope>
    <source>
        <strain evidence="5 6">ASW11-36</strain>
    </source>
</reference>
<feature type="transmembrane region" description="Helical" evidence="4">
    <location>
        <begin position="305"/>
        <end position="322"/>
    </location>
</feature>
<feature type="transmembrane region" description="Helical" evidence="4">
    <location>
        <begin position="43"/>
        <end position="63"/>
    </location>
</feature>
<feature type="transmembrane region" description="Helical" evidence="4">
    <location>
        <begin position="342"/>
        <end position="364"/>
    </location>
</feature>
<organism evidence="5 6">
    <name type="scientific">Alteromonas arenosi</name>
    <dbReference type="NCBI Taxonomy" id="3055817"/>
    <lineage>
        <taxon>Bacteria</taxon>
        <taxon>Pseudomonadati</taxon>
        <taxon>Pseudomonadota</taxon>
        <taxon>Gammaproteobacteria</taxon>
        <taxon>Alteromonadales</taxon>
        <taxon>Alteromonadaceae</taxon>
        <taxon>Alteromonas/Salinimonas group</taxon>
        <taxon>Alteromonas</taxon>
    </lineage>
</organism>
<feature type="transmembrane region" description="Helical" evidence="4">
    <location>
        <begin position="101"/>
        <end position="121"/>
    </location>
</feature>
<keyword evidence="2 4" id="KW-1133">Transmembrane helix</keyword>
<dbReference type="PANTHER" id="PTHR23526">
    <property type="entry name" value="INTEGRAL MEMBRANE TRANSPORT PROTEIN-RELATED"/>
    <property type="match status" value="1"/>
</dbReference>
<dbReference type="SUPFAM" id="SSF103473">
    <property type="entry name" value="MFS general substrate transporter"/>
    <property type="match status" value="1"/>
</dbReference>
<evidence type="ECO:0000313" key="6">
    <source>
        <dbReference type="Proteomes" id="UP001234343"/>
    </source>
</evidence>
<evidence type="ECO:0000256" key="3">
    <source>
        <dbReference type="ARBA" id="ARBA00023136"/>
    </source>
</evidence>
<evidence type="ECO:0000256" key="1">
    <source>
        <dbReference type="ARBA" id="ARBA00022692"/>
    </source>
</evidence>
<accession>A0ABT7SZT9</accession>
<sequence length="395" mass="42468">MRDSKRLIITLTANKCASVLFSAKSLLPGLVLAVGMPSWVVAWIVPIRESLALIPQVVLSLILRRYPQRYVVWRLGMLIQILSTSAILAVCHHASQSDTVALSVSVVFIVCLATYSIGRSCCSLTVKDIQADIVDKGRRGELIGTATTLSGLVTILIAVPMGLVDKFQSEFSLLLIVALSAVMLTLTAVLMWPLKTTVETENSSDDPFQWHMLLPKLSPAAKRFIVVRAIFVHSALVAPFFMLAQAEQSQQLALLYLAAEAAAALLSAKIWGGLADKDARYVMRIGGVLAITACAGLMLLQPDSLWLSVVLFFALAIAHTGLRTGRKIYTLDIDEGQSRTELVGSANTLIGLVLLVAGSIYALLQPLLGQWIVAIMAAMIAIGVLATFALSSEKA</sequence>
<dbReference type="PANTHER" id="PTHR23526:SF2">
    <property type="entry name" value="MAJOR FACILITATOR SUPERFAMILY (MFS) PROFILE DOMAIN-CONTAINING PROTEIN"/>
    <property type="match status" value="1"/>
</dbReference>
<keyword evidence="6" id="KW-1185">Reference proteome</keyword>
<feature type="transmembrane region" description="Helical" evidence="4">
    <location>
        <begin position="370"/>
        <end position="390"/>
    </location>
</feature>
<dbReference type="InterPro" id="IPR036259">
    <property type="entry name" value="MFS_trans_sf"/>
</dbReference>
<feature type="transmembrane region" description="Helical" evidence="4">
    <location>
        <begin position="225"/>
        <end position="246"/>
    </location>
</feature>
<evidence type="ECO:0000256" key="4">
    <source>
        <dbReference type="SAM" id="Phobius"/>
    </source>
</evidence>
<gene>
    <name evidence="5" type="ORF">QTP81_10760</name>
</gene>
<dbReference type="InterPro" id="IPR011701">
    <property type="entry name" value="MFS"/>
</dbReference>
<feature type="transmembrane region" description="Helical" evidence="4">
    <location>
        <begin position="142"/>
        <end position="161"/>
    </location>
</feature>
<proteinExistence type="predicted"/>
<dbReference type="EMBL" id="JAUCBP010000007">
    <property type="protein sequence ID" value="MDM7861077.1"/>
    <property type="molecule type" value="Genomic_DNA"/>
</dbReference>
<evidence type="ECO:0000313" key="5">
    <source>
        <dbReference type="EMBL" id="MDM7861077.1"/>
    </source>
</evidence>
<keyword evidence="3 4" id="KW-0472">Membrane</keyword>
<keyword evidence="1 4" id="KW-0812">Transmembrane</keyword>
<dbReference type="Pfam" id="PF07690">
    <property type="entry name" value="MFS_1"/>
    <property type="match status" value="1"/>
</dbReference>
<feature type="transmembrane region" description="Helical" evidence="4">
    <location>
        <begin position="173"/>
        <end position="194"/>
    </location>
</feature>
<comment type="caution">
    <text evidence="5">The sequence shown here is derived from an EMBL/GenBank/DDBJ whole genome shotgun (WGS) entry which is preliminary data.</text>
</comment>